<keyword evidence="4" id="KW-0663">Pyridoxal phosphate</keyword>
<evidence type="ECO:0008006" key="8">
    <source>
        <dbReference type="Google" id="ProtNLM"/>
    </source>
</evidence>
<keyword evidence="3" id="KW-0808">Transferase</keyword>
<evidence type="ECO:0000313" key="6">
    <source>
        <dbReference type="EMBL" id="KAG2439490.1"/>
    </source>
</evidence>
<dbReference type="SUPFAM" id="SSF52540">
    <property type="entry name" value="P-loop containing nucleoside triphosphate hydrolases"/>
    <property type="match status" value="1"/>
</dbReference>
<feature type="compositionally biased region" description="Gly residues" evidence="5">
    <location>
        <begin position="39"/>
        <end position="56"/>
    </location>
</feature>
<dbReference type="Gene3D" id="3.40.50.300">
    <property type="entry name" value="P-loop containing nucleotide triphosphate hydrolases"/>
    <property type="match status" value="1"/>
</dbReference>
<evidence type="ECO:0000256" key="5">
    <source>
        <dbReference type="SAM" id="MobiDB-lite"/>
    </source>
</evidence>
<dbReference type="OrthoDB" id="425114at2759"/>
<evidence type="ECO:0000256" key="2">
    <source>
        <dbReference type="ARBA" id="ARBA00022576"/>
    </source>
</evidence>
<dbReference type="GO" id="GO:0009102">
    <property type="term" value="P:biotin biosynthetic process"/>
    <property type="evidence" value="ECO:0007669"/>
    <property type="project" value="TreeGrafter"/>
</dbReference>
<comment type="caution">
    <text evidence="6">The sequence shown here is derived from an EMBL/GenBank/DDBJ whole genome shotgun (WGS) entry which is preliminary data.</text>
</comment>
<dbReference type="InterPro" id="IPR015422">
    <property type="entry name" value="PyrdxlP-dep_Trfase_small"/>
</dbReference>
<sequence>MNGQVHTVRVQALACGGVAEPGQHAAVAAVEAAQPLGHTPGGGSGGPGSAAGGAGAGGYAPPRCSTLFAWRHAVSPHLAVQLEGRPVSDDELVVATGRHMAAAAEQLQRAAVAAAAAEGGSGSSGSGSSSSSRALLLMETAGGVTSPAPSGRLTCDVLRPLRLPCVLVGDPRLGGIAATLSALDSLVARGWEVEAVVLVGQSQSYAAGGPQVALDNADFLRAHLAGPAACLHRLGAPPPEVVAVPACGPAPEGHDVRRDGLDPALAAWLPAARPAFTALLEALARRHAARLARLAAAAAAAEAQLWWPFTQHASLTPGAAATVIDSRCGDTWMALCPPAAGGAAGGGAAAAALTPLYDGSCSWWTQAATTELQPELARAVGAAAGRYLHVLFPEVAHEPALAAAAALLGPGGPGAGWAARVFYSDDGSTAIEVALKMAFRKFLAERGELGEYGDPNNGSSSTTTTGSSTSSSTGSSSSSTGSSTGGGELLVLGLQGAYHGDTLGAQDCVAPSVFNGRLQAPWYRGRGLFLEPPYVAMSAGRWQLQEPPAWLRHRHPGPLPSWASLDDLLAGSSSDSGSSNGSSQLQAAYTAYIESAIDDFEAGLRAQAEAAAAAAKAAAATAGGGSAAAVPAAPAAAPGRLAACIMEPLLQGAGGMLLIEPGFQRAMAQVARARCLPLIADEVFTGLLRAGHVSAAAAAGITPDIACYGKLLTGGAAPLAVTLASAEVFAAFQGPSKLFALLHGHSYTAYPIGAAAAAAAVRLLTDPATNPNLCAPGRPGCCGKSPACTAPCGRLLPLFDEQGAVAALSHHPLVSRVVAAGTVLAVEVRTAPQEAATSASASSSSSFPSSPASSSTAASQAATPRYGSVSSAAVVRRLRADHGIYARPLGSVVYLMAPPTAPRERAAWLAGCLAAALDACLAEARAGPGTAGAGAGGAGREEGVVV</sequence>
<evidence type="ECO:0000313" key="7">
    <source>
        <dbReference type="Proteomes" id="UP000650467"/>
    </source>
</evidence>
<dbReference type="PANTHER" id="PTHR42684">
    <property type="entry name" value="ADENOSYLMETHIONINE-8-AMINO-7-OXONONANOATE AMINOTRANSFERASE"/>
    <property type="match status" value="1"/>
</dbReference>
<dbReference type="EMBL" id="JAEHOC010000008">
    <property type="protein sequence ID" value="KAG2439490.1"/>
    <property type="molecule type" value="Genomic_DNA"/>
</dbReference>
<comment type="subcellular location">
    <subcellularLocation>
        <location evidence="1">Mitochondrion</location>
    </subcellularLocation>
</comment>
<evidence type="ECO:0000256" key="1">
    <source>
        <dbReference type="ARBA" id="ARBA00004173"/>
    </source>
</evidence>
<dbReference type="GO" id="GO:0004015">
    <property type="term" value="F:adenosylmethionine-8-amino-7-oxononanoate transaminase activity"/>
    <property type="evidence" value="ECO:0007669"/>
    <property type="project" value="TreeGrafter"/>
</dbReference>
<proteinExistence type="predicted"/>
<evidence type="ECO:0000256" key="4">
    <source>
        <dbReference type="ARBA" id="ARBA00022898"/>
    </source>
</evidence>
<dbReference type="Pfam" id="PF00202">
    <property type="entry name" value="Aminotran_3"/>
    <property type="match status" value="1"/>
</dbReference>
<accession>A0A835TKQ2</accession>
<dbReference type="GO" id="GO:0030170">
    <property type="term" value="F:pyridoxal phosphate binding"/>
    <property type="evidence" value="ECO:0007669"/>
    <property type="project" value="InterPro"/>
</dbReference>
<dbReference type="InterPro" id="IPR015424">
    <property type="entry name" value="PyrdxlP-dep_Trfase"/>
</dbReference>
<dbReference type="Gene3D" id="3.40.640.10">
    <property type="entry name" value="Type I PLP-dependent aspartate aminotransferase-like (Major domain)"/>
    <property type="match status" value="1"/>
</dbReference>
<dbReference type="SUPFAM" id="SSF53383">
    <property type="entry name" value="PLP-dependent transferases"/>
    <property type="match status" value="1"/>
</dbReference>
<dbReference type="Proteomes" id="UP000650467">
    <property type="component" value="Unassembled WGS sequence"/>
</dbReference>
<evidence type="ECO:0000256" key="3">
    <source>
        <dbReference type="ARBA" id="ARBA00022679"/>
    </source>
</evidence>
<dbReference type="Gene3D" id="3.90.1150.10">
    <property type="entry name" value="Aspartate Aminotransferase, domain 1"/>
    <property type="match status" value="1"/>
</dbReference>
<dbReference type="PANTHER" id="PTHR42684:SF3">
    <property type="entry name" value="ADENOSYLMETHIONINE-8-AMINO-7-OXONONANOATE AMINOTRANSFERASE"/>
    <property type="match status" value="1"/>
</dbReference>
<dbReference type="InterPro" id="IPR005814">
    <property type="entry name" value="Aminotrans_3"/>
</dbReference>
<feature type="region of interest" description="Disordered" evidence="5">
    <location>
        <begin position="837"/>
        <end position="861"/>
    </location>
</feature>
<keyword evidence="2" id="KW-0032">Aminotransferase</keyword>
<name>A0A835TKQ2_CHLIN</name>
<dbReference type="CDD" id="cd03109">
    <property type="entry name" value="DTBS"/>
    <property type="match status" value="1"/>
</dbReference>
<dbReference type="PROSITE" id="PS00600">
    <property type="entry name" value="AA_TRANSFER_CLASS_3"/>
    <property type="match status" value="1"/>
</dbReference>
<reference evidence="6" key="1">
    <citation type="journal article" date="2020" name="bioRxiv">
        <title>Comparative genomics of Chlamydomonas.</title>
        <authorList>
            <person name="Craig R.J."/>
            <person name="Hasan A.R."/>
            <person name="Ness R.W."/>
            <person name="Keightley P.D."/>
        </authorList>
    </citation>
    <scope>NUCLEOTIDE SEQUENCE</scope>
    <source>
        <strain evidence="6">SAG 7.73</strain>
    </source>
</reference>
<feature type="compositionally biased region" description="Low complexity" evidence="5">
    <location>
        <begin position="458"/>
        <end position="482"/>
    </location>
</feature>
<feature type="region of interest" description="Disordered" evidence="5">
    <location>
        <begin position="37"/>
        <end position="56"/>
    </location>
</feature>
<gene>
    <name evidence="6" type="ORF">HXX76_004844</name>
</gene>
<protein>
    <recommendedName>
        <fullName evidence="8">Adenosylmethionine-8-amino-7-oxononanoate aminotransferase</fullName>
    </recommendedName>
</protein>
<feature type="region of interest" description="Disordered" evidence="5">
    <location>
        <begin position="450"/>
        <end position="485"/>
    </location>
</feature>
<dbReference type="InterPro" id="IPR027417">
    <property type="entry name" value="P-loop_NTPase"/>
</dbReference>
<dbReference type="InterPro" id="IPR049704">
    <property type="entry name" value="Aminotrans_3_PPA_site"/>
</dbReference>
<dbReference type="Pfam" id="PF13500">
    <property type="entry name" value="AAA_26"/>
    <property type="match status" value="1"/>
</dbReference>
<keyword evidence="7" id="KW-1185">Reference proteome</keyword>
<dbReference type="GO" id="GO:0005739">
    <property type="term" value="C:mitochondrion"/>
    <property type="evidence" value="ECO:0007669"/>
    <property type="project" value="UniProtKB-SubCell"/>
</dbReference>
<dbReference type="GO" id="GO:0004141">
    <property type="term" value="F:dethiobiotin synthase activity"/>
    <property type="evidence" value="ECO:0007669"/>
    <property type="project" value="TreeGrafter"/>
</dbReference>
<organism evidence="6 7">
    <name type="scientific">Chlamydomonas incerta</name>
    <dbReference type="NCBI Taxonomy" id="51695"/>
    <lineage>
        <taxon>Eukaryota</taxon>
        <taxon>Viridiplantae</taxon>
        <taxon>Chlorophyta</taxon>
        <taxon>core chlorophytes</taxon>
        <taxon>Chlorophyceae</taxon>
        <taxon>CS clade</taxon>
        <taxon>Chlamydomonadales</taxon>
        <taxon>Chlamydomonadaceae</taxon>
        <taxon>Chlamydomonas</taxon>
    </lineage>
</organism>
<dbReference type="InterPro" id="IPR015421">
    <property type="entry name" value="PyrdxlP-dep_Trfase_major"/>
</dbReference>
<dbReference type="AlphaFoldDB" id="A0A835TKQ2"/>